<keyword evidence="3" id="KW-0804">Transcription</keyword>
<dbReference type="EMBL" id="CP090978">
    <property type="protein sequence ID" value="UJF31729.1"/>
    <property type="molecule type" value="Genomic_DNA"/>
</dbReference>
<dbReference type="PROSITE" id="PS01124">
    <property type="entry name" value="HTH_ARAC_FAMILY_2"/>
    <property type="match status" value="1"/>
</dbReference>
<dbReference type="SUPFAM" id="SSF46689">
    <property type="entry name" value="Homeodomain-like"/>
    <property type="match status" value="2"/>
</dbReference>
<keyword evidence="4" id="KW-0812">Transmembrane</keyword>
<feature type="domain" description="HTH araC/xylS-type" evidence="5">
    <location>
        <begin position="219"/>
        <end position="318"/>
    </location>
</feature>
<organism evidence="6 7">
    <name type="scientific">Paenibacillus hexagrammi</name>
    <dbReference type="NCBI Taxonomy" id="2908839"/>
    <lineage>
        <taxon>Bacteria</taxon>
        <taxon>Bacillati</taxon>
        <taxon>Bacillota</taxon>
        <taxon>Bacilli</taxon>
        <taxon>Bacillales</taxon>
        <taxon>Paenibacillaceae</taxon>
        <taxon>Paenibacillus</taxon>
    </lineage>
</organism>
<dbReference type="Proteomes" id="UP001649230">
    <property type="component" value="Chromosome"/>
</dbReference>
<evidence type="ECO:0000256" key="4">
    <source>
        <dbReference type="SAM" id="Phobius"/>
    </source>
</evidence>
<dbReference type="Gene3D" id="1.10.10.60">
    <property type="entry name" value="Homeodomain-like"/>
    <property type="match status" value="2"/>
</dbReference>
<dbReference type="InterPro" id="IPR009057">
    <property type="entry name" value="Homeodomain-like_sf"/>
</dbReference>
<dbReference type="InterPro" id="IPR018060">
    <property type="entry name" value="HTH_AraC"/>
</dbReference>
<dbReference type="InterPro" id="IPR020449">
    <property type="entry name" value="Tscrpt_reg_AraC-type_HTH"/>
</dbReference>
<dbReference type="PRINTS" id="PR00032">
    <property type="entry name" value="HTHARAC"/>
</dbReference>
<keyword evidence="2" id="KW-0238">DNA-binding</keyword>
<name>A0ABY3SCK2_9BACL</name>
<evidence type="ECO:0000313" key="7">
    <source>
        <dbReference type="Proteomes" id="UP001649230"/>
    </source>
</evidence>
<accession>A0ABY3SCK2</accession>
<keyword evidence="4" id="KW-1133">Transmembrane helix</keyword>
<protein>
    <submittedName>
        <fullName evidence="6">AraC family transcriptional regulator</fullName>
    </submittedName>
</protein>
<keyword evidence="4" id="KW-0472">Membrane</keyword>
<evidence type="ECO:0000256" key="3">
    <source>
        <dbReference type="ARBA" id="ARBA00023163"/>
    </source>
</evidence>
<dbReference type="PANTHER" id="PTHR43280">
    <property type="entry name" value="ARAC-FAMILY TRANSCRIPTIONAL REGULATOR"/>
    <property type="match status" value="1"/>
</dbReference>
<evidence type="ECO:0000313" key="6">
    <source>
        <dbReference type="EMBL" id="UJF31729.1"/>
    </source>
</evidence>
<dbReference type="InterPro" id="IPR018062">
    <property type="entry name" value="HTH_AraC-typ_CS"/>
</dbReference>
<evidence type="ECO:0000256" key="2">
    <source>
        <dbReference type="ARBA" id="ARBA00023125"/>
    </source>
</evidence>
<dbReference type="PANTHER" id="PTHR43280:SF28">
    <property type="entry name" value="HTH-TYPE TRANSCRIPTIONAL ACTIVATOR RHAS"/>
    <property type="match status" value="1"/>
</dbReference>
<keyword evidence="7" id="KW-1185">Reference proteome</keyword>
<dbReference type="RefSeq" id="WP_235118074.1">
    <property type="nucleotide sequence ID" value="NZ_CP090978.1"/>
</dbReference>
<evidence type="ECO:0000256" key="1">
    <source>
        <dbReference type="ARBA" id="ARBA00023015"/>
    </source>
</evidence>
<feature type="transmembrane region" description="Helical" evidence="4">
    <location>
        <begin position="61"/>
        <end position="78"/>
    </location>
</feature>
<gene>
    <name evidence="6" type="ORF">L0M14_18340</name>
</gene>
<sequence>MKYESNDRIRQVVVNACLALEEDRRKLEKERKSQGLIVNQFLSGLIAGIGSEEFVEKECELLGLSFCGVMFGIAVIGLDSGMDRYLKPNKPEDLELLLFSIKNVCNEVLGTTVMDDYQVCIVHYNHRINLLFNFAHEDLEKMKKDTEHISQTMVGLIDQYLKIQVRMGIGSFGKGFNHIAFSYEEAMIAAQLKDSTITENILFYDQVKYSGNSHQAFLKTIMDYITNNYDNVDLDLKIVAETVHISPSYVSTLFKRYTDVNFSDYVLRIRMEKAIELLIHTDYKVYEVAEKVGFINTQYFSVQFKRQTGLSPIEFRQQNRQ</sequence>
<dbReference type="PROSITE" id="PS00041">
    <property type="entry name" value="HTH_ARAC_FAMILY_1"/>
    <property type="match status" value="1"/>
</dbReference>
<reference evidence="6 7" key="1">
    <citation type="journal article" date="2024" name="Int. J. Syst. Evol. Microbiol.">
        <title>Paenibacillus hexagrammi sp. nov., a novel bacterium isolated from the gut content of Hexagrammos agrammus.</title>
        <authorList>
            <person name="Jung H.K."/>
            <person name="Kim D.G."/>
            <person name="Zin H."/>
            <person name="Park J."/>
            <person name="Jung H."/>
            <person name="Kim Y.O."/>
            <person name="Kong H.J."/>
            <person name="Kim J.W."/>
            <person name="Kim Y.S."/>
        </authorList>
    </citation>
    <scope>NUCLEOTIDE SEQUENCE [LARGE SCALE GENOMIC DNA]</scope>
    <source>
        <strain evidence="6 7">YPD9-1</strain>
    </source>
</reference>
<proteinExistence type="predicted"/>
<dbReference type="Pfam" id="PF12833">
    <property type="entry name" value="HTH_18"/>
    <property type="match status" value="1"/>
</dbReference>
<evidence type="ECO:0000259" key="5">
    <source>
        <dbReference type="PROSITE" id="PS01124"/>
    </source>
</evidence>
<keyword evidence="1" id="KW-0805">Transcription regulation</keyword>
<dbReference type="SMART" id="SM00342">
    <property type="entry name" value="HTH_ARAC"/>
    <property type="match status" value="1"/>
</dbReference>